<name>A0A644X7Z4_9ZZZZ</name>
<sequence>MTDLQIRRLTPGGVGRERCQHGIRTTSFTRPVRVAIAGRRAVRELLKTLGMAVPTAGFHSWPATAASTTSGFVGRGCVLSAERGGPVQGEGRLSDHGAYVVAIIVADGVGR</sequence>
<accession>A0A644X7Z4</accession>
<organism evidence="1">
    <name type="scientific">bioreactor metagenome</name>
    <dbReference type="NCBI Taxonomy" id="1076179"/>
    <lineage>
        <taxon>unclassified sequences</taxon>
        <taxon>metagenomes</taxon>
        <taxon>ecological metagenomes</taxon>
    </lineage>
</organism>
<gene>
    <name evidence="1" type="ORF">SDC9_56592</name>
</gene>
<comment type="caution">
    <text evidence="1">The sequence shown here is derived from an EMBL/GenBank/DDBJ whole genome shotgun (WGS) entry which is preliminary data.</text>
</comment>
<dbReference type="AlphaFoldDB" id="A0A644X7Z4"/>
<dbReference type="EMBL" id="VSSQ01001671">
    <property type="protein sequence ID" value="MPM10264.1"/>
    <property type="molecule type" value="Genomic_DNA"/>
</dbReference>
<protein>
    <submittedName>
        <fullName evidence="1">Uncharacterized protein</fullName>
    </submittedName>
</protein>
<proteinExistence type="predicted"/>
<evidence type="ECO:0000313" key="1">
    <source>
        <dbReference type="EMBL" id="MPM10264.1"/>
    </source>
</evidence>
<reference evidence="1" key="1">
    <citation type="submission" date="2019-08" db="EMBL/GenBank/DDBJ databases">
        <authorList>
            <person name="Kucharzyk K."/>
            <person name="Murdoch R.W."/>
            <person name="Higgins S."/>
            <person name="Loffler F."/>
        </authorList>
    </citation>
    <scope>NUCLEOTIDE SEQUENCE</scope>
</reference>